<feature type="transmembrane region" description="Helical" evidence="1">
    <location>
        <begin position="12"/>
        <end position="38"/>
    </location>
</feature>
<name>A0A5C2H2E2_9RHOB</name>
<feature type="transmembrane region" description="Helical" evidence="1">
    <location>
        <begin position="85"/>
        <end position="103"/>
    </location>
</feature>
<dbReference type="AlphaFoldDB" id="A0A5C2H2E2"/>
<evidence type="ECO:0000313" key="2">
    <source>
        <dbReference type="EMBL" id="QEP30614.1"/>
    </source>
</evidence>
<feature type="transmembrane region" description="Helical" evidence="1">
    <location>
        <begin position="44"/>
        <end position="64"/>
    </location>
</feature>
<geneLocation type="plasmid" evidence="2 3">
    <name>p3</name>
</geneLocation>
<dbReference type="EMBL" id="CP043621">
    <property type="protein sequence ID" value="QEP30614.1"/>
    <property type="molecule type" value="Genomic_DNA"/>
</dbReference>
<evidence type="ECO:0000256" key="1">
    <source>
        <dbReference type="SAM" id="Phobius"/>
    </source>
</evidence>
<dbReference type="InterPro" id="IPR038770">
    <property type="entry name" value="Na+/solute_symporter_sf"/>
</dbReference>
<accession>A0A5C2H2E2</accession>
<dbReference type="PANTHER" id="PTHR10361">
    <property type="entry name" value="SODIUM-BILE ACID COTRANSPORTER"/>
    <property type="match status" value="1"/>
</dbReference>
<sequence>MLTAIAPTLVERISGALSVLAVVFFAVIIVAAIAANMQVITDNFATMGAAVIVLMVIMLSLGLMSGRAMGLDPRDGSTIAIESGIQNGTLGVAVGAIVAAQLIDGATGISTFGVPSAVYGAIMYFIAVPFVLWRKSKSKQAVEPAAA</sequence>
<keyword evidence="1" id="KW-0472">Membrane</keyword>
<organism evidence="2 3">
    <name type="scientific">Pukyongiella litopenaei</name>
    <dbReference type="NCBI Taxonomy" id="2605946"/>
    <lineage>
        <taxon>Bacteria</taxon>
        <taxon>Pseudomonadati</taxon>
        <taxon>Pseudomonadota</taxon>
        <taxon>Alphaproteobacteria</taxon>
        <taxon>Rhodobacterales</taxon>
        <taxon>Paracoccaceae</taxon>
        <taxon>Pukyongiella</taxon>
    </lineage>
</organism>
<dbReference type="Proteomes" id="UP000237655">
    <property type="component" value="Plasmid p3"/>
</dbReference>
<evidence type="ECO:0000313" key="3">
    <source>
        <dbReference type="Proteomes" id="UP000237655"/>
    </source>
</evidence>
<dbReference type="KEGG" id="thas:C6Y53_20655"/>
<evidence type="ECO:0008006" key="4">
    <source>
        <dbReference type="Google" id="ProtNLM"/>
    </source>
</evidence>
<keyword evidence="1" id="KW-0812">Transmembrane</keyword>
<dbReference type="PANTHER" id="PTHR10361:SF24">
    <property type="entry name" value="P3 PROTEIN"/>
    <property type="match status" value="1"/>
</dbReference>
<keyword evidence="2" id="KW-0614">Plasmid</keyword>
<gene>
    <name evidence="2" type="ORF">C6Y53_20655</name>
</gene>
<keyword evidence="3" id="KW-1185">Reference proteome</keyword>
<dbReference type="Gene3D" id="1.20.1530.20">
    <property type="match status" value="1"/>
</dbReference>
<proteinExistence type="predicted"/>
<dbReference type="InterPro" id="IPR004710">
    <property type="entry name" value="Bilac:Na_transpt"/>
</dbReference>
<reference evidence="2 3" key="1">
    <citation type="submission" date="2019-09" db="EMBL/GenBank/DDBJ databases">
        <title>Novel bacterium SH-1.</title>
        <authorList>
            <person name="Kim Y.-S."/>
            <person name="Kim K.-H."/>
        </authorList>
    </citation>
    <scope>NUCLEOTIDE SEQUENCE [LARGE SCALE GENOMIC DNA]</scope>
    <source>
        <strain evidence="2 3">SH-1</strain>
        <plasmid evidence="2 3">p3</plasmid>
    </source>
</reference>
<keyword evidence="1" id="KW-1133">Transmembrane helix</keyword>
<dbReference type="RefSeq" id="WP_149615784.1">
    <property type="nucleotide sequence ID" value="NZ_CP043621.1"/>
</dbReference>
<protein>
    <recommendedName>
        <fullName evidence="4">Bile acid:sodium symporter</fullName>
    </recommendedName>
</protein>
<feature type="transmembrane region" description="Helical" evidence="1">
    <location>
        <begin position="109"/>
        <end position="133"/>
    </location>
</feature>